<accession>A0ABW5DJH4</accession>
<dbReference type="EMBL" id="JBHUIR010000059">
    <property type="protein sequence ID" value="MFD2261102.1"/>
    <property type="molecule type" value="Genomic_DNA"/>
</dbReference>
<organism evidence="1 2">
    <name type="scientific">Chelativorans composti</name>
    <dbReference type="NCBI Taxonomy" id="768533"/>
    <lineage>
        <taxon>Bacteria</taxon>
        <taxon>Pseudomonadati</taxon>
        <taxon>Pseudomonadota</taxon>
        <taxon>Alphaproteobacteria</taxon>
        <taxon>Hyphomicrobiales</taxon>
        <taxon>Phyllobacteriaceae</taxon>
        <taxon>Chelativorans</taxon>
    </lineage>
</organism>
<gene>
    <name evidence="1" type="ORF">ACFSMZ_15235</name>
</gene>
<protein>
    <submittedName>
        <fullName evidence="1">Uncharacterized protein</fullName>
    </submittedName>
</protein>
<dbReference type="Proteomes" id="UP001597373">
    <property type="component" value="Unassembled WGS sequence"/>
</dbReference>
<name>A0ABW5DJH4_9HYPH</name>
<evidence type="ECO:0000313" key="1">
    <source>
        <dbReference type="EMBL" id="MFD2261102.1"/>
    </source>
</evidence>
<dbReference type="RefSeq" id="WP_345098500.1">
    <property type="nucleotide sequence ID" value="NZ_BAABGS010000017.1"/>
</dbReference>
<comment type="caution">
    <text evidence="1">The sequence shown here is derived from an EMBL/GenBank/DDBJ whole genome shotgun (WGS) entry which is preliminary data.</text>
</comment>
<evidence type="ECO:0000313" key="2">
    <source>
        <dbReference type="Proteomes" id="UP001597373"/>
    </source>
</evidence>
<keyword evidence="2" id="KW-1185">Reference proteome</keyword>
<reference evidence="2" key="1">
    <citation type="journal article" date="2019" name="Int. J. Syst. Evol. Microbiol.">
        <title>The Global Catalogue of Microorganisms (GCM) 10K type strain sequencing project: providing services to taxonomists for standard genome sequencing and annotation.</title>
        <authorList>
            <consortium name="The Broad Institute Genomics Platform"/>
            <consortium name="The Broad Institute Genome Sequencing Center for Infectious Disease"/>
            <person name="Wu L."/>
            <person name="Ma J."/>
        </authorList>
    </citation>
    <scope>NUCLEOTIDE SEQUENCE [LARGE SCALE GENOMIC DNA]</scope>
    <source>
        <strain evidence="2">KCTC 23707</strain>
    </source>
</reference>
<sequence length="623" mass="70503">MKLPEWTETFVKVYNDKERFPTIADVALELGISYQTVRNRGAILRGLARRGVEVPELISRVITKTRNDEEQLTPRDHAQKRADALRDAVCSILTRSRYPVINPEAVIVESSVAIVYDRALGLNVEKETTPRTWLSDTLRVERVEDPRGRTFIFTSAQNDAEIHLPFWRSLKTYAELIDADIVVGPLTYETQWWSETNPASRFYDPRLEEFLCFGQMEIGDNFIFAGEMNTLPTARRPISDLTTYSRGRWAVFPHPMIQLKSVPSTDPNIQAHQVMTTGSVTRPKVIPRRAGVKSVFHQVLGATIVEFDEDGDIFCRQIIADEDGSFYDLDIYVNGDDFTFHDGVAGIVFGDVHIAKADPKNCIASFGIHPRDPHRAHHSGSMMEVLKPEKVFLHDIHDHESRNHHNANDAAHAFEMAYRGRDSVEDEVFMAADFLYALSNAYEDTQVIVVDSNHDLALERYVREGRYRNDGINMLYGLRLEQAYMEFRRQVAEALEAGVNPPTFSLLEWAIRDLLAPIDLPVQWVHDGQSYLLNEVEHGNHGYRGANGAKGTVTGFAAMGRRMSIADKHSPEILDGVYVAGTMQLQMGYNRGPSGWAVANIVQYPNGKRTLVTLQNGKWRGRK</sequence>
<proteinExistence type="predicted"/>